<reference evidence="3" key="1">
    <citation type="submission" date="2022-08" db="UniProtKB">
        <authorList>
            <consortium name="EnsemblMetazoa"/>
        </authorList>
    </citation>
    <scope>IDENTIFICATION</scope>
</reference>
<evidence type="ECO:0000313" key="3">
    <source>
        <dbReference type="EnsemblMetazoa" id="ACOM032053-PA.1"/>
    </source>
</evidence>
<evidence type="ECO:0000256" key="2">
    <source>
        <dbReference type="SAM" id="Phobius"/>
    </source>
</evidence>
<feature type="compositionally biased region" description="Basic and acidic residues" evidence="1">
    <location>
        <begin position="8"/>
        <end position="21"/>
    </location>
</feature>
<feature type="transmembrane region" description="Helical" evidence="2">
    <location>
        <begin position="51"/>
        <end position="71"/>
    </location>
</feature>
<dbReference type="AlphaFoldDB" id="A0A8W7PIJ0"/>
<name>A0A8W7PIJ0_ANOCL</name>
<keyword evidence="2" id="KW-0472">Membrane</keyword>
<protein>
    <submittedName>
        <fullName evidence="3">Uncharacterized protein</fullName>
    </submittedName>
</protein>
<accession>A0A8W7PIJ0</accession>
<evidence type="ECO:0000256" key="1">
    <source>
        <dbReference type="SAM" id="MobiDB-lite"/>
    </source>
</evidence>
<keyword evidence="2" id="KW-1133">Transmembrane helix</keyword>
<dbReference type="Proteomes" id="UP000075882">
    <property type="component" value="Unassembled WGS sequence"/>
</dbReference>
<dbReference type="EnsemblMetazoa" id="ACOM032053-RA">
    <property type="protein sequence ID" value="ACOM032053-PA.1"/>
    <property type="gene ID" value="ACOM032053"/>
</dbReference>
<proteinExistence type="predicted"/>
<keyword evidence="2" id="KW-0812">Transmembrane</keyword>
<sequence length="153" mass="17570">MDQSSEPTKSKPGAELEHTANSDDSRVVLFSVRSSNSSCSRSPWKWSKKSIMYWCICRMSVLFLMNTYILMQAMPTYSSVSKLYIKSTRLPFTIGKSENGTCATKVTLSNTSCKRAFKREKRDTEGHTLFAAHRCEHVKNHRIKRHIQSKRLT</sequence>
<organism evidence="3">
    <name type="scientific">Anopheles coluzzii</name>
    <name type="common">African malaria mosquito</name>
    <dbReference type="NCBI Taxonomy" id="1518534"/>
    <lineage>
        <taxon>Eukaryota</taxon>
        <taxon>Metazoa</taxon>
        <taxon>Ecdysozoa</taxon>
        <taxon>Arthropoda</taxon>
        <taxon>Hexapoda</taxon>
        <taxon>Insecta</taxon>
        <taxon>Pterygota</taxon>
        <taxon>Neoptera</taxon>
        <taxon>Endopterygota</taxon>
        <taxon>Diptera</taxon>
        <taxon>Nematocera</taxon>
        <taxon>Culicoidea</taxon>
        <taxon>Culicidae</taxon>
        <taxon>Anophelinae</taxon>
        <taxon>Anopheles</taxon>
    </lineage>
</organism>
<feature type="region of interest" description="Disordered" evidence="1">
    <location>
        <begin position="1"/>
        <end position="21"/>
    </location>
</feature>